<dbReference type="AlphaFoldDB" id="A0A9Q9DBA8"/>
<protein>
    <submittedName>
        <fullName evidence="1">Uncharacterized protein</fullName>
    </submittedName>
</protein>
<evidence type="ECO:0000313" key="2">
    <source>
        <dbReference type="Proteomes" id="UP001055460"/>
    </source>
</evidence>
<gene>
    <name evidence="1" type="ORF">NE863_09660</name>
</gene>
<dbReference type="OrthoDB" id="8419710at2"/>
<dbReference type="Proteomes" id="UP001055460">
    <property type="component" value="Chromosome"/>
</dbReference>
<name>A0A9Q9DBA8_ENSAD</name>
<accession>A0A9Q9DBA8</accession>
<reference evidence="1" key="1">
    <citation type="submission" date="2022-06" db="EMBL/GenBank/DDBJ databases">
        <title>Physiological and biochemical characterization and genomic elucidation of a strain of the genus Ensifer adhaerens M8 that combines arsenic oxidation and chromium reduction.</title>
        <authorList>
            <person name="Li X."/>
            <person name="Yu c."/>
        </authorList>
    </citation>
    <scope>NUCLEOTIDE SEQUENCE</scope>
    <source>
        <strain evidence="1">M8</strain>
    </source>
</reference>
<proteinExistence type="predicted"/>
<organism evidence="1 2">
    <name type="scientific">Ensifer adhaerens</name>
    <name type="common">Sinorhizobium morelense</name>
    <dbReference type="NCBI Taxonomy" id="106592"/>
    <lineage>
        <taxon>Bacteria</taxon>
        <taxon>Pseudomonadati</taxon>
        <taxon>Pseudomonadota</taxon>
        <taxon>Alphaproteobacteria</taxon>
        <taxon>Hyphomicrobiales</taxon>
        <taxon>Rhizobiaceae</taxon>
        <taxon>Sinorhizobium/Ensifer group</taxon>
        <taxon>Ensifer</taxon>
    </lineage>
</organism>
<sequence>MSDAISVGAATAMSAAPFLKRREIILAMMTLGAGTFCDETDTTGTTYRTAADWLDVHDGEHVERLIRFDLDALHGEDVTETVADAWLNGFDQSPEQEHRLPAFVRTSQAWERWCADFSAQCAPFGQTAHGTLNHRQQFGTSLR</sequence>
<dbReference type="EMBL" id="CP098807">
    <property type="protein sequence ID" value="USJ25210.1"/>
    <property type="molecule type" value="Genomic_DNA"/>
</dbReference>
<evidence type="ECO:0000313" key="1">
    <source>
        <dbReference type="EMBL" id="USJ25210.1"/>
    </source>
</evidence>
<dbReference type="RefSeq" id="WP_060516136.1">
    <property type="nucleotide sequence ID" value="NZ_CAXURO020000001.1"/>
</dbReference>